<feature type="region of interest" description="Disordered" evidence="2">
    <location>
        <begin position="174"/>
        <end position="203"/>
    </location>
</feature>
<sequence length="862" mass="95971">MTMALQSARPTQDSMINDSTLGRPSTRRVSFARVISIWGADHESSQLPLSSVSDELTEVSKPTGLVSNMISSAVPEMSDMSGLIDPEEHPPAISQLVDMEITPTASNQSLDMSVCPTDDPSVQLEPILSDSAMDIISPTVANLRAKSPIVLSALSPTNVAFETNRLAERLAPTVRTPPAESSKEDTVTPVPSAKSVIHPGTTEAPLSTRPLIYSLPPLRRHPDMSTLGVSRLHSSMNPHSKTDNRILRARNTGLGGQQGKLGDNLMTHSLAVTPLRQVCPNERIQGGASLLMDNSRLDPARLIPATSRLHNYLMDMSSYPLCEDPSGDVQLSEIFWTRQPVSMDKENLPVPTFPDNLEKLKYCKPELYTAFLHARRAVEFRCLQRLSDYVQMCESRNFTVMNENWASKPVVEQMSKMDELQLSKFVAEARERFFQLESVAKQEYLDQLEEDTLDYRNEQKWEMDCLSKMQEEINRESQSLEGQLKELDSEIKSWISLRDQWNKTSKGLEAVNQEVQNLMLQMEKMTEEHAQMSRELFERLSTPCVPKRHCRGPVTFAVGAKDLFSPLDHKHISDPPDDDPGEVAQEITKLYLPCSIECVSFDDQAYSVRCLFGLVSFFFRCTTVQSTTTTTCISSGIPVLPPTSLTVLTVECCAPPKDCTPVDCEAVESFAQFTIQFFNSLAGQAQLNSRLVGVSFDNAIQQLEFILTPYMLFAADLRACYLSGARVQFEATVPAELTSCSAVYTQKSLLRSTPGRSLLSSEMNQSTRPLFSDSCHLDRILPTGPVSVLVTIFCRETRTVLSLRFTFLSVEVHQPSSPTRSVTVLLGNPDVEKIQRLLDSTEIKPSCMYRVVTAVQRLIVSA</sequence>
<comment type="caution">
    <text evidence="3">The sequence shown here is derived from an EMBL/GenBank/DDBJ whole genome shotgun (WGS) entry which is preliminary data.</text>
</comment>
<dbReference type="OrthoDB" id="6242691at2759"/>
<name>A0A8T1MN87_CLOSI</name>
<evidence type="ECO:0000313" key="3">
    <source>
        <dbReference type="EMBL" id="KAG5450520.1"/>
    </source>
</evidence>
<evidence type="ECO:0000313" key="4">
    <source>
        <dbReference type="Proteomes" id="UP000286415"/>
    </source>
</evidence>
<accession>A0A8T1MN87</accession>
<evidence type="ECO:0000256" key="1">
    <source>
        <dbReference type="SAM" id="Coils"/>
    </source>
</evidence>
<proteinExistence type="predicted"/>
<reference evidence="3 4" key="2">
    <citation type="journal article" date="2021" name="Genomics">
        <title>High-quality reference genome for Clonorchis sinensis.</title>
        <authorList>
            <person name="Young N.D."/>
            <person name="Stroehlein A.J."/>
            <person name="Kinkar L."/>
            <person name="Wang T."/>
            <person name="Sohn W.M."/>
            <person name="Chang B.C.H."/>
            <person name="Kaur P."/>
            <person name="Weisz D."/>
            <person name="Dudchenko O."/>
            <person name="Aiden E.L."/>
            <person name="Korhonen P.K."/>
            <person name="Gasser R.B."/>
        </authorList>
    </citation>
    <scope>NUCLEOTIDE SEQUENCE [LARGE SCALE GENOMIC DNA]</scope>
    <source>
        <strain evidence="3">Cs-k2</strain>
    </source>
</reference>
<protein>
    <submittedName>
        <fullName evidence="3">Uncharacterized protein</fullName>
    </submittedName>
</protein>
<dbReference type="Proteomes" id="UP000286415">
    <property type="component" value="Unassembled WGS sequence"/>
</dbReference>
<dbReference type="AlphaFoldDB" id="A0A8T1MN87"/>
<keyword evidence="4" id="KW-1185">Reference proteome</keyword>
<feature type="coiled-coil region" evidence="1">
    <location>
        <begin position="466"/>
        <end position="535"/>
    </location>
</feature>
<evidence type="ECO:0000256" key="2">
    <source>
        <dbReference type="SAM" id="MobiDB-lite"/>
    </source>
</evidence>
<reference evidence="3 4" key="1">
    <citation type="journal article" date="2018" name="Biotechnol. Adv.">
        <title>Improved genomic resources and new bioinformatic workflow for the carcinogenic parasite Clonorchis sinensis: Biotechnological implications.</title>
        <authorList>
            <person name="Wang D."/>
            <person name="Korhonen P.K."/>
            <person name="Gasser R.B."/>
            <person name="Young N.D."/>
        </authorList>
    </citation>
    <scope>NUCLEOTIDE SEQUENCE [LARGE SCALE GENOMIC DNA]</scope>
    <source>
        <strain evidence="3">Cs-k2</strain>
    </source>
</reference>
<keyword evidence="1" id="KW-0175">Coiled coil</keyword>
<organism evidence="3 4">
    <name type="scientific">Clonorchis sinensis</name>
    <name type="common">Chinese liver fluke</name>
    <dbReference type="NCBI Taxonomy" id="79923"/>
    <lineage>
        <taxon>Eukaryota</taxon>
        <taxon>Metazoa</taxon>
        <taxon>Spiralia</taxon>
        <taxon>Lophotrochozoa</taxon>
        <taxon>Platyhelminthes</taxon>
        <taxon>Trematoda</taxon>
        <taxon>Digenea</taxon>
        <taxon>Opisthorchiida</taxon>
        <taxon>Opisthorchiata</taxon>
        <taxon>Opisthorchiidae</taxon>
        <taxon>Clonorchis</taxon>
    </lineage>
</organism>
<feature type="region of interest" description="Disordered" evidence="2">
    <location>
        <begin position="1"/>
        <end position="23"/>
    </location>
</feature>
<gene>
    <name evidence="3" type="ORF">CSKR_109079</name>
</gene>
<dbReference type="EMBL" id="NIRI02000042">
    <property type="protein sequence ID" value="KAG5450520.1"/>
    <property type="molecule type" value="Genomic_DNA"/>
</dbReference>